<gene>
    <name evidence="2" type="ORF">HNQ58_002548</name>
</gene>
<sequence>MGVLRPVLRDGDPAGALRRGFRPPAGGRVTFLCLPKEKVTKRKGTPERR</sequence>
<dbReference type="EMBL" id="JACHHX010000024">
    <property type="protein sequence ID" value="MBB5016626.1"/>
    <property type="molecule type" value="Genomic_DNA"/>
</dbReference>
<reference evidence="2 3" key="1">
    <citation type="submission" date="2020-08" db="EMBL/GenBank/DDBJ databases">
        <title>Genomic Encyclopedia of Type Strains, Phase IV (KMG-IV): sequencing the most valuable type-strain genomes for metagenomic binning, comparative biology and taxonomic classification.</title>
        <authorList>
            <person name="Goeker M."/>
        </authorList>
    </citation>
    <scope>NUCLEOTIDE SEQUENCE [LARGE SCALE GENOMIC DNA]</scope>
    <source>
        <strain evidence="2 3">DSM 25897</strain>
    </source>
</reference>
<feature type="region of interest" description="Disordered" evidence="1">
    <location>
        <begin position="1"/>
        <end position="22"/>
    </location>
</feature>
<protein>
    <submittedName>
        <fullName evidence="2">RNA 3'-terminal phosphate cyclase</fullName>
    </submittedName>
</protein>
<dbReference type="Proteomes" id="UP000519004">
    <property type="component" value="Unassembled WGS sequence"/>
</dbReference>
<proteinExistence type="predicted"/>
<dbReference type="AlphaFoldDB" id="A0A7W7Y1X9"/>
<evidence type="ECO:0000313" key="2">
    <source>
        <dbReference type="EMBL" id="MBB5016626.1"/>
    </source>
</evidence>
<evidence type="ECO:0000256" key="1">
    <source>
        <dbReference type="SAM" id="MobiDB-lite"/>
    </source>
</evidence>
<keyword evidence="3" id="KW-1185">Reference proteome</keyword>
<organism evidence="2 3">
    <name type="scientific">Rehaibacterium terrae</name>
    <dbReference type="NCBI Taxonomy" id="1341696"/>
    <lineage>
        <taxon>Bacteria</taxon>
        <taxon>Pseudomonadati</taxon>
        <taxon>Pseudomonadota</taxon>
        <taxon>Gammaproteobacteria</taxon>
        <taxon>Lysobacterales</taxon>
        <taxon>Lysobacteraceae</taxon>
        <taxon>Rehaibacterium</taxon>
    </lineage>
</organism>
<feature type="non-terminal residue" evidence="2">
    <location>
        <position position="49"/>
    </location>
</feature>
<name>A0A7W7Y1X9_9GAMM</name>
<accession>A0A7W7Y1X9</accession>
<comment type="caution">
    <text evidence="2">The sequence shown here is derived from an EMBL/GenBank/DDBJ whole genome shotgun (WGS) entry which is preliminary data.</text>
</comment>
<evidence type="ECO:0000313" key="3">
    <source>
        <dbReference type="Proteomes" id="UP000519004"/>
    </source>
</evidence>